<feature type="compositionally biased region" description="Basic and acidic residues" evidence="1">
    <location>
        <begin position="53"/>
        <end position="76"/>
    </location>
</feature>
<evidence type="ECO:0000313" key="2">
    <source>
        <dbReference type="EMBL" id="KAH9293864.1"/>
    </source>
</evidence>
<feature type="compositionally biased region" description="Basic and acidic residues" evidence="1">
    <location>
        <begin position="1"/>
        <end position="21"/>
    </location>
</feature>
<gene>
    <name evidence="2" type="ORF">KI387_040932</name>
</gene>
<dbReference type="EMBL" id="JAHRHJ020000646">
    <property type="protein sequence ID" value="KAH9293864.1"/>
    <property type="molecule type" value="Genomic_DNA"/>
</dbReference>
<feature type="region of interest" description="Disordered" evidence="1">
    <location>
        <begin position="1"/>
        <end position="32"/>
    </location>
</feature>
<organism evidence="2 3">
    <name type="scientific">Taxus chinensis</name>
    <name type="common">Chinese yew</name>
    <name type="synonym">Taxus wallichiana var. chinensis</name>
    <dbReference type="NCBI Taxonomy" id="29808"/>
    <lineage>
        <taxon>Eukaryota</taxon>
        <taxon>Viridiplantae</taxon>
        <taxon>Streptophyta</taxon>
        <taxon>Embryophyta</taxon>
        <taxon>Tracheophyta</taxon>
        <taxon>Spermatophyta</taxon>
        <taxon>Pinopsida</taxon>
        <taxon>Pinidae</taxon>
        <taxon>Conifers II</taxon>
        <taxon>Cupressales</taxon>
        <taxon>Taxaceae</taxon>
        <taxon>Taxus</taxon>
    </lineage>
</organism>
<sequence length="98" mass="11045">WSKEEEEGGKWCEKEDGRGLDGEEGEGFEGEKEGEIWRKVCGGEDVVWREEMGCGGREEGEEGCGERMTKNEEGVWRRGRVNGEEGWDMESGGRRGGR</sequence>
<dbReference type="Proteomes" id="UP000824469">
    <property type="component" value="Unassembled WGS sequence"/>
</dbReference>
<name>A0AA38CAT9_TAXCH</name>
<feature type="non-terminal residue" evidence="2">
    <location>
        <position position="98"/>
    </location>
</feature>
<feature type="non-terminal residue" evidence="2">
    <location>
        <position position="1"/>
    </location>
</feature>
<proteinExistence type="predicted"/>
<feature type="region of interest" description="Disordered" evidence="1">
    <location>
        <begin position="53"/>
        <end position="98"/>
    </location>
</feature>
<comment type="caution">
    <text evidence="2">The sequence shown here is derived from an EMBL/GenBank/DDBJ whole genome shotgun (WGS) entry which is preliminary data.</text>
</comment>
<keyword evidence="3" id="KW-1185">Reference proteome</keyword>
<protein>
    <submittedName>
        <fullName evidence="2">Uncharacterized protein</fullName>
    </submittedName>
</protein>
<accession>A0AA38CAT9</accession>
<evidence type="ECO:0000256" key="1">
    <source>
        <dbReference type="SAM" id="MobiDB-lite"/>
    </source>
</evidence>
<dbReference type="AlphaFoldDB" id="A0AA38CAT9"/>
<reference evidence="2 3" key="1">
    <citation type="journal article" date="2021" name="Nat. Plants">
        <title>The Taxus genome provides insights into paclitaxel biosynthesis.</title>
        <authorList>
            <person name="Xiong X."/>
            <person name="Gou J."/>
            <person name="Liao Q."/>
            <person name="Li Y."/>
            <person name="Zhou Q."/>
            <person name="Bi G."/>
            <person name="Li C."/>
            <person name="Du R."/>
            <person name="Wang X."/>
            <person name="Sun T."/>
            <person name="Guo L."/>
            <person name="Liang H."/>
            <person name="Lu P."/>
            <person name="Wu Y."/>
            <person name="Zhang Z."/>
            <person name="Ro D.K."/>
            <person name="Shang Y."/>
            <person name="Huang S."/>
            <person name="Yan J."/>
        </authorList>
    </citation>
    <scope>NUCLEOTIDE SEQUENCE [LARGE SCALE GENOMIC DNA]</scope>
    <source>
        <strain evidence="2">Ta-2019</strain>
    </source>
</reference>
<evidence type="ECO:0000313" key="3">
    <source>
        <dbReference type="Proteomes" id="UP000824469"/>
    </source>
</evidence>